<organism evidence="1 2">
    <name type="scientific">Punica granatum</name>
    <name type="common">Pomegranate</name>
    <dbReference type="NCBI Taxonomy" id="22663"/>
    <lineage>
        <taxon>Eukaryota</taxon>
        <taxon>Viridiplantae</taxon>
        <taxon>Streptophyta</taxon>
        <taxon>Embryophyta</taxon>
        <taxon>Tracheophyta</taxon>
        <taxon>Spermatophyta</taxon>
        <taxon>Magnoliopsida</taxon>
        <taxon>eudicotyledons</taxon>
        <taxon>Gunneridae</taxon>
        <taxon>Pentapetalae</taxon>
        <taxon>rosids</taxon>
        <taxon>malvids</taxon>
        <taxon>Myrtales</taxon>
        <taxon>Lythraceae</taxon>
        <taxon>Punica</taxon>
    </lineage>
</organism>
<proteinExistence type="predicted"/>
<keyword evidence="2" id="KW-1185">Reference proteome</keyword>
<comment type="caution">
    <text evidence="1">The sequence shown here is derived from an EMBL/GenBank/DDBJ whole genome shotgun (WGS) entry which is preliminary data.</text>
</comment>
<dbReference type="Proteomes" id="UP000233551">
    <property type="component" value="Unassembled WGS sequence"/>
</dbReference>
<gene>
    <name evidence="1" type="ORF">CRG98_024343</name>
</gene>
<feature type="non-terminal residue" evidence="1">
    <location>
        <position position="1"/>
    </location>
</feature>
<sequence length="71" mass="7460">IETTAGAVDPNRDVITRVVTSPIGIERISNLRVLSIPEGEGLGFGQLESLAPSPSIGVVGTLPRLGRWLPL</sequence>
<name>A0A2I0JGD3_PUNGR</name>
<reference evidence="1 2" key="1">
    <citation type="submission" date="2017-11" db="EMBL/GenBank/DDBJ databases">
        <title>De-novo sequencing of pomegranate (Punica granatum L.) genome.</title>
        <authorList>
            <person name="Akparov Z."/>
            <person name="Amiraslanov A."/>
            <person name="Hajiyeva S."/>
            <person name="Abbasov M."/>
            <person name="Kaur K."/>
            <person name="Hamwieh A."/>
            <person name="Solovyev V."/>
            <person name="Salamov A."/>
            <person name="Braich B."/>
            <person name="Kosarev P."/>
            <person name="Mahmoud A."/>
            <person name="Hajiyev E."/>
            <person name="Babayeva S."/>
            <person name="Izzatullayeva V."/>
            <person name="Mammadov A."/>
            <person name="Mammadov A."/>
            <person name="Sharifova S."/>
            <person name="Ojaghi J."/>
            <person name="Eynullazada K."/>
            <person name="Bayramov B."/>
            <person name="Abdulazimova A."/>
            <person name="Shahmuradov I."/>
        </authorList>
    </citation>
    <scope>NUCLEOTIDE SEQUENCE [LARGE SCALE GENOMIC DNA]</scope>
    <source>
        <strain evidence="2">cv. AG2017</strain>
        <tissue evidence="1">Leaf</tissue>
    </source>
</reference>
<dbReference type="AlphaFoldDB" id="A0A2I0JGD3"/>
<evidence type="ECO:0000313" key="2">
    <source>
        <dbReference type="Proteomes" id="UP000233551"/>
    </source>
</evidence>
<protein>
    <submittedName>
        <fullName evidence="1">Uncharacterized protein</fullName>
    </submittedName>
</protein>
<evidence type="ECO:0000313" key="1">
    <source>
        <dbReference type="EMBL" id="PKI55327.1"/>
    </source>
</evidence>
<dbReference type="EMBL" id="PGOL01001713">
    <property type="protein sequence ID" value="PKI55327.1"/>
    <property type="molecule type" value="Genomic_DNA"/>
</dbReference>
<accession>A0A2I0JGD3</accession>